<dbReference type="Gene3D" id="3.90.1580.10">
    <property type="entry name" value="paralog of FGE (formylglycine-generating enzyme)"/>
    <property type="match status" value="1"/>
</dbReference>
<dbReference type="InterPro" id="IPR042095">
    <property type="entry name" value="SUMF_sf"/>
</dbReference>
<evidence type="ECO:0000313" key="2">
    <source>
        <dbReference type="EMBL" id="TKK83715.1"/>
    </source>
</evidence>
<evidence type="ECO:0000259" key="1">
    <source>
        <dbReference type="Pfam" id="PF03781"/>
    </source>
</evidence>
<dbReference type="RefSeq" id="WP_137250901.1">
    <property type="nucleotide sequence ID" value="NZ_SZQA01000042.1"/>
</dbReference>
<comment type="caution">
    <text evidence="2">The sequence shown here is derived from an EMBL/GenBank/DDBJ whole genome shotgun (WGS) entry which is preliminary data.</text>
</comment>
<organism evidence="2 3">
    <name type="scientific">Herbidospora galbida</name>
    <dbReference type="NCBI Taxonomy" id="2575442"/>
    <lineage>
        <taxon>Bacteria</taxon>
        <taxon>Bacillati</taxon>
        <taxon>Actinomycetota</taxon>
        <taxon>Actinomycetes</taxon>
        <taxon>Streptosporangiales</taxon>
        <taxon>Streptosporangiaceae</taxon>
        <taxon>Herbidospora</taxon>
    </lineage>
</organism>
<dbReference type="InterPro" id="IPR051043">
    <property type="entry name" value="Sulfatase_Mod_Factor_Kinase"/>
</dbReference>
<dbReference type="InterPro" id="IPR016187">
    <property type="entry name" value="CTDL_fold"/>
</dbReference>
<dbReference type="AlphaFoldDB" id="A0A4U3M4G1"/>
<protein>
    <submittedName>
        <fullName evidence="2">Formylglycine-generating enzyme family protein</fullName>
    </submittedName>
</protein>
<dbReference type="SUPFAM" id="SSF56436">
    <property type="entry name" value="C-type lectin-like"/>
    <property type="match status" value="1"/>
</dbReference>
<dbReference type="GO" id="GO:0120147">
    <property type="term" value="F:formylglycine-generating oxidase activity"/>
    <property type="evidence" value="ECO:0007669"/>
    <property type="project" value="TreeGrafter"/>
</dbReference>
<keyword evidence="3" id="KW-1185">Reference proteome</keyword>
<accession>A0A4U3M4G1</accession>
<dbReference type="PANTHER" id="PTHR23150">
    <property type="entry name" value="SULFATASE MODIFYING FACTOR 1, 2"/>
    <property type="match status" value="1"/>
</dbReference>
<dbReference type="OrthoDB" id="9768004at2"/>
<dbReference type="Proteomes" id="UP000308705">
    <property type="component" value="Unassembled WGS sequence"/>
</dbReference>
<proteinExistence type="predicted"/>
<name>A0A4U3M4G1_9ACTN</name>
<evidence type="ECO:0000313" key="3">
    <source>
        <dbReference type="Proteomes" id="UP000308705"/>
    </source>
</evidence>
<dbReference type="EMBL" id="SZQA01000042">
    <property type="protein sequence ID" value="TKK83715.1"/>
    <property type="molecule type" value="Genomic_DNA"/>
</dbReference>
<dbReference type="InterPro" id="IPR005532">
    <property type="entry name" value="SUMF_dom"/>
</dbReference>
<gene>
    <name evidence="2" type="ORF">FDA94_32545</name>
</gene>
<dbReference type="Pfam" id="PF03781">
    <property type="entry name" value="FGE-sulfatase"/>
    <property type="match status" value="1"/>
</dbReference>
<dbReference type="PANTHER" id="PTHR23150:SF19">
    <property type="entry name" value="FORMYLGLYCINE-GENERATING ENZYME"/>
    <property type="match status" value="1"/>
</dbReference>
<sequence length="176" mass="19830">MIEIPGGVILLRDEARNTGWTVEVEPFLLAAHPVTREEFHGVAGDRRPVTDVSWHDAREYCARIGGRLPTEAEWEHACRAGSRGDRYGELDAIAWHGGEVREVGLKEPNSWGLYDMIGNVWEWTSDLYDPEVYGEYRVFRGGGAHDRPAALRASCRRKSHPAFAIDDLGFRVARTI</sequence>
<feature type="domain" description="Sulfatase-modifying factor enzyme-like" evidence="1">
    <location>
        <begin position="44"/>
        <end position="174"/>
    </location>
</feature>
<reference evidence="2 3" key="1">
    <citation type="submission" date="2019-04" db="EMBL/GenBank/DDBJ databases">
        <title>Herbidospora sp. NEAU-GS14.nov., a novel actinomycete isolated from soil.</title>
        <authorList>
            <person name="Han L."/>
        </authorList>
    </citation>
    <scope>NUCLEOTIDE SEQUENCE [LARGE SCALE GENOMIC DNA]</scope>
    <source>
        <strain evidence="2 3">NEAU-GS14</strain>
    </source>
</reference>